<dbReference type="EMBL" id="CP001669">
    <property type="protein sequence ID" value="AFZ79814.1"/>
    <property type="molecule type" value="Genomic_DNA"/>
</dbReference>
<evidence type="ECO:0008006" key="5">
    <source>
        <dbReference type="Google" id="ProtNLM"/>
    </source>
</evidence>
<proteinExistence type="predicted"/>
<accession>L0AY25</accession>
<organism evidence="3 4">
    <name type="scientific">Theileria equi strain WA</name>
    <dbReference type="NCBI Taxonomy" id="1537102"/>
    <lineage>
        <taxon>Eukaryota</taxon>
        <taxon>Sar</taxon>
        <taxon>Alveolata</taxon>
        <taxon>Apicomplexa</taxon>
        <taxon>Aconoidasida</taxon>
        <taxon>Piroplasmida</taxon>
        <taxon>Theileriidae</taxon>
        <taxon>Theileria</taxon>
    </lineage>
</organism>
<name>L0AY25_THEEQ</name>
<dbReference type="KEGG" id="beq:BEWA_026630"/>
<gene>
    <name evidence="3" type="ORF">BEWA_026630</name>
</gene>
<dbReference type="RefSeq" id="XP_004829480.1">
    <property type="nucleotide sequence ID" value="XM_004829423.1"/>
</dbReference>
<keyword evidence="4" id="KW-1185">Reference proteome</keyword>
<dbReference type="InterPro" id="IPR007480">
    <property type="entry name" value="DUF529"/>
</dbReference>
<evidence type="ECO:0000256" key="2">
    <source>
        <dbReference type="SAM" id="SignalP"/>
    </source>
</evidence>
<dbReference type="VEuPathDB" id="PiroplasmaDB:BEWA_026630"/>
<evidence type="ECO:0000313" key="3">
    <source>
        <dbReference type="EMBL" id="AFZ79814.1"/>
    </source>
</evidence>
<dbReference type="GeneID" id="15803672"/>
<evidence type="ECO:0000256" key="1">
    <source>
        <dbReference type="SAM" id="MobiDB-lite"/>
    </source>
</evidence>
<dbReference type="AlphaFoldDB" id="L0AY25"/>
<dbReference type="Pfam" id="PF04385">
    <property type="entry name" value="FAINT"/>
    <property type="match status" value="1"/>
</dbReference>
<feature type="signal peptide" evidence="2">
    <location>
        <begin position="1"/>
        <end position="18"/>
    </location>
</feature>
<dbReference type="Proteomes" id="UP000031512">
    <property type="component" value="Chromosome 1"/>
</dbReference>
<feature type="chain" id="PRO_5003939323" description="Signal peptide containing protein" evidence="2">
    <location>
        <begin position="19"/>
        <end position="210"/>
    </location>
</feature>
<evidence type="ECO:0000313" key="4">
    <source>
        <dbReference type="Proteomes" id="UP000031512"/>
    </source>
</evidence>
<reference evidence="3 4" key="1">
    <citation type="journal article" date="2012" name="BMC Genomics">
        <title>Comparative genomic analysis and phylogenetic position of Theileria equi.</title>
        <authorList>
            <person name="Kappmeyer L.S."/>
            <person name="Thiagarajan M."/>
            <person name="Herndon D.R."/>
            <person name="Ramsay J.D."/>
            <person name="Caler E."/>
            <person name="Djikeng A."/>
            <person name="Gillespie J.J."/>
            <person name="Lau A.O."/>
            <person name="Roalson E.H."/>
            <person name="Silva J.C."/>
            <person name="Silva M.G."/>
            <person name="Suarez C.E."/>
            <person name="Ueti M.W."/>
            <person name="Nene V.M."/>
            <person name="Mealey R.H."/>
            <person name="Knowles D.P."/>
            <person name="Brayton K.A."/>
        </authorList>
    </citation>
    <scope>NUCLEOTIDE SEQUENCE [LARGE SCALE GENOMIC DNA]</scope>
    <source>
        <strain evidence="3 4">WA</strain>
    </source>
</reference>
<keyword evidence="2" id="KW-0732">Signal</keyword>
<protein>
    <recommendedName>
        <fullName evidence="5">Signal peptide containing protein</fullName>
    </recommendedName>
</protein>
<sequence length="210" mass="23761">MRLIILLPIIATVKLCSAIWPWRLSSSGSYDFENPESSEIEGTPGTLTLLEDSDNNVFEGEGASGGAHTSRDSQDDACTEERRFRVPPVNLTSPITIELANPDDEYVKTCQKERDGILYQGFKSKDPYYFSSIRERGVEVWRARNAERCTLIKLYTKGDLSMMYLNINEFQDFTPLHLENAGDGWRVVDKEEFLRTFNSLRGDSADSPTS</sequence>
<feature type="region of interest" description="Disordered" evidence="1">
    <location>
        <begin position="58"/>
        <end position="77"/>
    </location>
</feature>